<feature type="transmembrane region" description="Helical" evidence="2">
    <location>
        <begin position="54"/>
        <end position="77"/>
    </location>
</feature>
<dbReference type="HOGENOM" id="CLU_108869_0_0_6"/>
<keyword evidence="2" id="KW-0472">Membrane</keyword>
<keyword evidence="2" id="KW-1133">Transmembrane helix</keyword>
<gene>
    <name evidence="4" type="ORF">NB231_09168</name>
</gene>
<proteinExistence type="predicted"/>
<dbReference type="eggNOG" id="COG4731">
    <property type="taxonomic scope" value="Bacteria"/>
</dbReference>
<feature type="domain" description="DUF2147" evidence="3">
    <location>
        <begin position="75"/>
        <end position="187"/>
    </location>
</feature>
<dbReference type="Pfam" id="PF09917">
    <property type="entry name" value="DUF2147"/>
    <property type="match status" value="1"/>
</dbReference>
<dbReference type="PANTHER" id="PTHR36919:SF3">
    <property type="entry name" value="BLL5882 PROTEIN"/>
    <property type="match status" value="1"/>
</dbReference>
<reference evidence="4 5" key="1">
    <citation type="submission" date="2006-02" db="EMBL/GenBank/DDBJ databases">
        <authorList>
            <person name="Waterbury J."/>
            <person name="Ferriera S."/>
            <person name="Johnson J."/>
            <person name="Kravitz S."/>
            <person name="Halpern A."/>
            <person name="Remington K."/>
            <person name="Beeson K."/>
            <person name="Tran B."/>
            <person name="Rogers Y.-H."/>
            <person name="Friedman R."/>
            <person name="Venter J.C."/>
        </authorList>
    </citation>
    <scope>NUCLEOTIDE SEQUENCE [LARGE SCALE GENOMIC DNA]</scope>
    <source>
        <strain evidence="4 5">Nb-231</strain>
    </source>
</reference>
<name>A4BN11_9GAMM</name>
<dbReference type="PANTHER" id="PTHR36919">
    <property type="entry name" value="BLR1215 PROTEIN"/>
    <property type="match status" value="1"/>
</dbReference>
<evidence type="ECO:0000313" key="5">
    <source>
        <dbReference type="Proteomes" id="UP000003374"/>
    </source>
</evidence>
<keyword evidence="5" id="KW-1185">Reference proteome</keyword>
<dbReference type="AlphaFoldDB" id="A4BN11"/>
<dbReference type="InterPro" id="IPR019223">
    <property type="entry name" value="DUF2147"/>
</dbReference>
<dbReference type="Proteomes" id="UP000003374">
    <property type="component" value="Unassembled WGS sequence"/>
</dbReference>
<dbReference type="EMBL" id="AAOF01000002">
    <property type="protein sequence ID" value="EAR22610.1"/>
    <property type="molecule type" value="Genomic_DNA"/>
</dbReference>
<feature type="region of interest" description="Disordered" evidence="1">
    <location>
        <begin position="1"/>
        <end position="31"/>
    </location>
</feature>
<protein>
    <recommendedName>
        <fullName evidence="3">DUF2147 domain-containing protein</fullName>
    </recommendedName>
</protein>
<evidence type="ECO:0000256" key="2">
    <source>
        <dbReference type="SAM" id="Phobius"/>
    </source>
</evidence>
<organism evidence="4 5">
    <name type="scientific">Nitrococcus mobilis Nb-231</name>
    <dbReference type="NCBI Taxonomy" id="314278"/>
    <lineage>
        <taxon>Bacteria</taxon>
        <taxon>Pseudomonadati</taxon>
        <taxon>Pseudomonadota</taxon>
        <taxon>Gammaproteobacteria</taxon>
        <taxon>Chromatiales</taxon>
        <taxon>Ectothiorhodospiraceae</taxon>
        <taxon>Nitrococcus</taxon>
    </lineage>
</organism>
<evidence type="ECO:0000259" key="3">
    <source>
        <dbReference type="Pfam" id="PF09917"/>
    </source>
</evidence>
<comment type="caution">
    <text evidence="4">The sequence shown here is derived from an EMBL/GenBank/DDBJ whole genome shotgun (WGS) entry which is preliminary data.</text>
</comment>
<dbReference type="Gene3D" id="2.40.128.520">
    <property type="match status" value="1"/>
</dbReference>
<evidence type="ECO:0000256" key="1">
    <source>
        <dbReference type="SAM" id="MobiDB-lite"/>
    </source>
</evidence>
<evidence type="ECO:0000313" key="4">
    <source>
        <dbReference type="EMBL" id="EAR22610.1"/>
    </source>
</evidence>
<keyword evidence="2" id="KW-0812">Transmembrane</keyword>
<accession>A4BN11</accession>
<dbReference type="STRING" id="314278.NB231_09168"/>
<sequence>MPIGEHGPDKVFSVKEPAAPRVNRSEAEKHRQELKAYPLELPHEEEKSKMRSRLLTAVLILLFVPSAVFATSPIGLWKTIDDESGEAKSIVEIYEQDSTLYGRVIELLNPPPDNPNPVCEKCEGDRKDEPIEGMVILHGMKPDGDAWSGGAILDPENGKTYRCKLWVENGKLKIRGYVTFFYRTQEWLPVER</sequence>
<feature type="compositionally biased region" description="Basic and acidic residues" evidence="1">
    <location>
        <begin position="1"/>
        <end position="13"/>
    </location>
</feature>